<name>A0A383UUN7_BLUHO</name>
<accession>A0A383UUN7</accession>
<evidence type="ECO:0000313" key="2">
    <source>
        <dbReference type="EMBL" id="SZF04031.1"/>
    </source>
</evidence>
<dbReference type="Proteomes" id="UP000275772">
    <property type="component" value="Unassembled WGS sequence"/>
</dbReference>
<feature type="signal peptide" evidence="1">
    <location>
        <begin position="1"/>
        <end position="19"/>
    </location>
</feature>
<feature type="chain" id="PRO_5016946250" evidence="1">
    <location>
        <begin position="20"/>
        <end position="314"/>
    </location>
</feature>
<sequence>MGCIFAFLLAATGRLVTMGSERDDRHYGLYQFPPNSKFPEPVANAEVYLFTQGKPSSGTNYAMYCSPNKSISEIVQNIQGLRSQENRSESTTYEYSPLMQDCLQILESSSGEPLLSELLPKKKKKSPCTSSIIFDLVNMQQIKLVGNYLFPLSLNHINAHTVRADMHMELKDVLLKGSMLLTASKKNMDKALVWHNGRLILLRSSKEKSKIYWIPHNNINDVDMSIDDIVKFMTDNFSETQTIIRRIFYMRSFLNMYGSIKGLDGQGAASNAETPDLGNYDPESGDVYRRLIINSRGSLEQSLFEAIPKGYVFH</sequence>
<dbReference type="AlphaFoldDB" id="A0A383UUN7"/>
<dbReference type="EMBL" id="UNSH01000060">
    <property type="protein sequence ID" value="SZF04031.1"/>
    <property type="molecule type" value="Genomic_DNA"/>
</dbReference>
<evidence type="ECO:0000313" key="3">
    <source>
        <dbReference type="Proteomes" id="UP000275772"/>
    </source>
</evidence>
<evidence type="ECO:0000256" key="1">
    <source>
        <dbReference type="SAM" id="SignalP"/>
    </source>
</evidence>
<reference evidence="2 3" key="1">
    <citation type="submission" date="2017-11" db="EMBL/GenBank/DDBJ databases">
        <authorList>
            <person name="Kracher B."/>
        </authorList>
    </citation>
    <scope>NUCLEOTIDE SEQUENCE [LARGE SCALE GENOMIC DNA]</scope>
    <source>
        <strain evidence="2 3">RACE1</strain>
    </source>
</reference>
<protein>
    <submittedName>
        <fullName evidence="2">Uncharacterized protein</fullName>
    </submittedName>
</protein>
<organism evidence="2 3">
    <name type="scientific">Blumeria hordei</name>
    <name type="common">Barley powdery mildew</name>
    <name type="synonym">Blumeria graminis f. sp. hordei</name>
    <dbReference type="NCBI Taxonomy" id="2867405"/>
    <lineage>
        <taxon>Eukaryota</taxon>
        <taxon>Fungi</taxon>
        <taxon>Dikarya</taxon>
        <taxon>Ascomycota</taxon>
        <taxon>Pezizomycotina</taxon>
        <taxon>Leotiomycetes</taxon>
        <taxon>Erysiphales</taxon>
        <taxon>Erysiphaceae</taxon>
        <taxon>Blumeria</taxon>
    </lineage>
</organism>
<dbReference type="VEuPathDB" id="FungiDB:BLGHR1_14826"/>
<proteinExistence type="predicted"/>
<gene>
    <name evidence="2" type="ORF">BLGHR1_14826</name>
</gene>
<keyword evidence="1" id="KW-0732">Signal</keyword>